<feature type="non-terminal residue" evidence="1">
    <location>
        <position position="1"/>
    </location>
</feature>
<accession>A0A484APM7</accession>
<name>A0A484APM7_DRONA</name>
<evidence type="ECO:0000313" key="2">
    <source>
        <dbReference type="Proteomes" id="UP000295192"/>
    </source>
</evidence>
<proteinExistence type="predicted"/>
<protein>
    <submittedName>
        <fullName evidence="1">Uncharacterized protein</fullName>
    </submittedName>
</protein>
<dbReference type="EMBL" id="LSRL02008595">
    <property type="protein sequence ID" value="TDG38192.1"/>
    <property type="molecule type" value="Genomic_DNA"/>
</dbReference>
<comment type="caution">
    <text evidence="1">The sequence shown here is derived from an EMBL/GenBank/DDBJ whole genome shotgun (WGS) entry which is preliminary data.</text>
</comment>
<dbReference type="Proteomes" id="UP000295192">
    <property type="component" value="Unassembled WGS sequence"/>
</dbReference>
<sequence>SSQLLFAYFSLSLACPSLIGI</sequence>
<organism evidence="1 2">
    <name type="scientific">Drosophila navojoa</name>
    <name type="common">Fruit fly</name>
    <dbReference type="NCBI Taxonomy" id="7232"/>
    <lineage>
        <taxon>Eukaryota</taxon>
        <taxon>Metazoa</taxon>
        <taxon>Ecdysozoa</taxon>
        <taxon>Arthropoda</taxon>
        <taxon>Hexapoda</taxon>
        <taxon>Insecta</taxon>
        <taxon>Pterygota</taxon>
        <taxon>Neoptera</taxon>
        <taxon>Endopterygota</taxon>
        <taxon>Diptera</taxon>
        <taxon>Brachycera</taxon>
        <taxon>Muscomorpha</taxon>
        <taxon>Ephydroidea</taxon>
        <taxon>Drosophilidae</taxon>
        <taxon>Drosophila</taxon>
    </lineage>
</organism>
<dbReference type="AlphaFoldDB" id="A0A484APM7"/>
<gene>
    <name evidence="1" type="ORF">AWZ03_015386</name>
</gene>
<reference evidence="1 2" key="1">
    <citation type="journal article" date="2019" name="J. Hered.">
        <title>An Improved Genome Assembly for Drosophila navojoa, the Basal Species in the mojavensis Cluster.</title>
        <authorList>
            <person name="Vanderlinde T."/>
            <person name="Dupim E.G."/>
            <person name="Nazario-Yepiz N.O."/>
            <person name="Carvalho A.B."/>
        </authorList>
    </citation>
    <scope>NUCLEOTIDE SEQUENCE [LARGE SCALE GENOMIC DNA]</scope>
    <source>
        <strain evidence="1">Navoj_Jal97</strain>
        <tissue evidence="1">Whole organism</tissue>
    </source>
</reference>
<keyword evidence="2" id="KW-1185">Reference proteome</keyword>
<evidence type="ECO:0000313" key="1">
    <source>
        <dbReference type="EMBL" id="TDG38192.1"/>
    </source>
</evidence>